<dbReference type="InterPro" id="IPR050330">
    <property type="entry name" value="Bact_OuterMem_StrucFunc"/>
</dbReference>
<reference evidence="7 8" key="1">
    <citation type="submission" date="2016-10" db="EMBL/GenBank/DDBJ databases">
        <authorList>
            <person name="de Groot N.N."/>
        </authorList>
    </citation>
    <scope>NUCLEOTIDE SEQUENCE [LARGE SCALE GENOMIC DNA]</scope>
    <source>
        <strain evidence="6">Nm10</strain>
        <strain evidence="7 8">Nm9</strain>
    </source>
</reference>
<dbReference type="PROSITE" id="PS01068">
    <property type="entry name" value="OMPA_1"/>
    <property type="match status" value="1"/>
</dbReference>
<dbReference type="InterPro" id="IPR006664">
    <property type="entry name" value="OMP_bac"/>
</dbReference>
<dbReference type="CDD" id="cd07185">
    <property type="entry name" value="OmpA_C-like"/>
    <property type="match status" value="1"/>
</dbReference>
<dbReference type="PANTHER" id="PTHR30329:SF21">
    <property type="entry name" value="LIPOPROTEIN YIAD-RELATED"/>
    <property type="match status" value="1"/>
</dbReference>
<dbReference type="InterPro" id="IPR025511">
    <property type="entry name" value="DUF4398"/>
</dbReference>
<evidence type="ECO:0000313" key="9">
    <source>
        <dbReference type="Proteomes" id="UP000182882"/>
    </source>
</evidence>
<comment type="subcellular location">
    <subcellularLocation>
        <location evidence="1">Cell outer membrane</location>
    </subcellularLocation>
</comment>
<dbReference type="Proteomes" id="UP000181998">
    <property type="component" value="Unassembled WGS sequence"/>
</dbReference>
<evidence type="ECO:0000256" key="4">
    <source>
        <dbReference type="PROSITE-ProRule" id="PRU00473"/>
    </source>
</evidence>
<protein>
    <submittedName>
        <fullName evidence="7">Outer membrane protein OmpA</fullName>
    </submittedName>
</protein>
<evidence type="ECO:0000256" key="1">
    <source>
        <dbReference type="ARBA" id="ARBA00004442"/>
    </source>
</evidence>
<name>A0A0S3AL18_9PROT</name>
<dbReference type="GO" id="GO:0009279">
    <property type="term" value="C:cell outer membrane"/>
    <property type="evidence" value="ECO:0007669"/>
    <property type="project" value="UniProtKB-SubCell"/>
</dbReference>
<sequence>MQKNGYLSTILIVIAIYTIPGCSSTPHNPSLAQAHTNYNSALANPQVTNMAALELKEAGDILDKADVALNQGESDAKVNHLAYMAKQQVAIAQETTKAKIAESVVTNADVERDRILLEARTAEAEESKQQVAFDQLLIAQQQKELDELNAKKTERGLVITLNDVLFRTNMAQLEANGVRTVQKLADFLRQYTQHKVLIEGHTDNTGSYHYNQELSERRADAVKMALLDSGISNDRVASRGYGEALPIASNDTAEHRQLNRRVEIILSDENGVITPRP</sequence>
<dbReference type="AlphaFoldDB" id="A0A0S3AL18"/>
<proteinExistence type="predicted"/>
<feature type="domain" description="OmpA-like" evidence="5">
    <location>
        <begin position="153"/>
        <end position="270"/>
    </location>
</feature>
<dbReference type="RefSeq" id="WP_062559472.1">
    <property type="nucleotide sequence ID" value="NZ_CP013341.1"/>
</dbReference>
<dbReference type="PROSITE" id="PS51123">
    <property type="entry name" value="OMPA_2"/>
    <property type="match status" value="1"/>
</dbReference>
<evidence type="ECO:0000313" key="6">
    <source>
        <dbReference type="EMBL" id="SDU16105.1"/>
    </source>
</evidence>
<dbReference type="EMBL" id="FOFX01000002">
    <property type="protein sequence ID" value="SEP69475.1"/>
    <property type="molecule type" value="Genomic_DNA"/>
</dbReference>
<dbReference type="EMBL" id="FNLN01000029">
    <property type="protein sequence ID" value="SDU16105.1"/>
    <property type="molecule type" value="Genomic_DNA"/>
</dbReference>
<dbReference type="SUPFAM" id="SSF103088">
    <property type="entry name" value="OmpA-like"/>
    <property type="match status" value="1"/>
</dbReference>
<dbReference type="PRINTS" id="PR01021">
    <property type="entry name" value="OMPADOMAIN"/>
</dbReference>
<organism evidence="7 8">
    <name type="scientific">Nitrosomonas ureae</name>
    <dbReference type="NCBI Taxonomy" id="44577"/>
    <lineage>
        <taxon>Bacteria</taxon>
        <taxon>Pseudomonadati</taxon>
        <taxon>Pseudomonadota</taxon>
        <taxon>Betaproteobacteria</taxon>
        <taxon>Nitrosomonadales</taxon>
        <taxon>Nitrosomonadaceae</taxon>
        <taxon>Nitrosomonas</taxon>
    </lineage>
</organism>
<dbReference type="Gene3D" id="3.30.1330.60">
    <property type="entry name" value="OmpA-like domain"/>
    <property type="match status" value="1"/>
</dbReference>
<dbReference type="InterPro" id="IPR036737">
    <property type="entry name" value="OmpA-like_sf"/>
</dbReference>
<dbReference type="PANTHER" id="PTHR30329">
    <property type="entry name" value="STATOR ELEMENT OF FLAGELLAR MOTOR COMPLEX"/>
    <property type="match status" value="1"/>
</dbReference>
<evidence type="ECO:0000313" key="8">
    <source>
        <dbReference type="Proteomes" id="UP000181998"/>
    </source>
</evidence>
<dbReference type="Pfam" id="PF00691">
    <property type="entry name" value="OmpA"/>
    <property type="match status" value="1"/>
</dbReference>
<gene>
    <name evidence="6" type="ORF">SAMN05216406_12915</name>
    <name evidence="7" type="ORF">SAMN05421510_100215</name>
</gene>
<keyword evidence="3" id="KW-0998">Cell outer membrane</keyword>
<dbReference type="KEGG" id="nur:ATY38_11775"/>
<dbReference type="STRING" id="44577.ATY38_11775"/>
<evidence type="ECO:0000259" key="5">
    <source>
        <dbReference type="PROSITE" id="PS51123"/>
    </source>
</evidence>
<evidence type="ECO:0000256" key="3">
    <source>
        <dbReference type="ARBA" id="ARBA00023237"/>
    </source>
</evidence>
<keyword evidence="9" id="KW-1185">Reference proteome</keyword>
<keyword evidence="2 4" id="KW-0472">Membrane</keyword>
<accession>A0A0S3AL18</accession>
<dbReference type="Pfam" id="PF14346">
    <property type="entry name" value="DUF4398"/>
    <property type="match status" value="1"/>
</dbReference>
<dbReference type="Proteomes" id="UP000182882">
    <property type="component" value="Unassembled WGS sequence"/>
</dbReference>
<dbReference type="OrthoDB" id="9782229at2"/>
<dbReference type="InterPro" id="IPR006690">
    <property type="entry name" value="OMPA-like_CS"/>
</dbReference>
<evidence type="ECO:0000256" key="2">
    <source>
        <dbReference type="ARBA" id="ARBA00023136"/>
    </source>
</evidence>
<evidence type="ECO:0000313" key="7">
    <source>
        <dbReference type="EMBL" id="SEP69475.1"/>
    </source>
</evidence>
<reference evidence="9" key="2">
    <citation type="submission" date="2016-10" db="EMBL/GenBank/DDBJ databases">
        <authorList>
            <person name="Varghese N."/>
            <person name="Submissions S."/>
        </authorList>
    </citation>
    <scope>NUCLEOTIDE SEQUENCE [LARGE SCALE GENOMIC DNA]</scope>
    <source>
        <strain evidence="9">Nm10</strain>
    </source>
</reference>
<dbReference type="InterPro" id="IPR006665">
    <property type="entry name" value="OmpA-like"/>
</dbReference>